<feature type="compositionally biased region" description="Low complexity" evidence="4">
    <location>
        <begin position="1"/>
        <end position="19"/>
    </location>
</feature>
<evidence type="ECO:0000256" key="2">
    <source>
        <dbReference type="ARBA" id="ARBA00022737"/>
    </source>
</evidence>
<dbReference type="SUPFAM" id="SSF48452">
    <property type="entry name" value="TPR-like"/>
    <property type="match status" value="1"/>
</dbReference>
<dbReference type="GO" id="GO:0009451">
    <property type="term" value="P:RNA modification"/>
    <property type="evidence" value="ECO:0007669"/>
    <property type="project" value="InterPro"/>
</dbReference>
<dbReference type="GO" id="GO:0003729">
    <property type="term" value="F:mRNA binding"/>
    <property type="evidence" value="ECO:0007669"/>
    <property type="project" value="UniProtKB-ARBA"/>
</dbReference>
<dbReference type="AlphaFoldDB" id="A0AAV1RCS1"/>
<keyword evidence="2" id="KW-0677">Repeat</keyword>
<dbReference type="Gene3D" id="1.25.40.10">
    <property type="entry name" value="Tetratricopeptide repeat domain"/>
    <property type="match status" value="4"/>
</dbReference>
<dbReference type="InterPro" id="IPR002885">
    <property type="entry name" value="PPR_rpt"/>
</dbReference>
<name>A0AAV1RCS1_9ROSI</name>
<gene>
    <name evidence="5" type="ORF">DCAF_LOCUS8760</name>
</gene>
<proteinExistence type="inferred from homology"/>
<evidence type="ECO:0000256" key="4">
    <source>
        <dbReference type="SAM" id="MobiDB-lite"/>
    </source>
</evidence>
<dbReference type="Pfam" id="PF13041">
    <property type="entry name" value="PPR_2"/>
    <property type="match status" value="2"/>
</dbReference>
<accession>A0AAV1RCS1</accession>
<dbReference type="InterPro" id="IPR046848">
    <property type="entry name" value="E_motif"/>
</dbReference>
<comment type="similarity">
    <text evidence="1">Belongs to the PPR family. PCMP-H subfamily.</text>
</comment>
<feature type="compositionally biased region" description="Polar residues" evidence="4">
    <location>
        <begin position="22"/>
        <end position="37"/>
    </location>
</feature>
<evidence type="ECO:0000256" key="3">
    <source>
        <dbReference type="PROSITE-ProRule" id="PRU00708"/>
    </source>
</evidence>
<feature type="repeat" description="PPR" evidence="3">
    <location>
        <begin position="265"/>
        <end position="295"/>
    </location>
</feature>
<organism evidence="5 6">
    <name type="scientific">Dovyalis caffra</name>
    <dbReference type="NCBI Taxonomy" id="77055"/>
    <lineage>
        <taxon>Eukaryota</taxon>
        <taxon>Viridiplantae</taxon>
        <taxon>Streptophyta</taxon>
        <taxon>Embryophyta</taxon>
        <taxon>Tracheophyta</taxon>
        <taxon>Spermatophyta</taxon>
        <taxon>Magnoliopsida</taxon>
        <taxon>eudicotyledons</taxon>
        <taxon>Gunneridae</taxon>
        <taxon>Pentapetalae</taxon>
        <taxon>rosids</taxon>
        <taxon>fabids</taxon>
        <taxon>Malpighiales</taxon>
        <taxon>Salicaceae</taxon>
        <taxon>Flacourtieae</taxon>
        <taxon>Dovyalis</taxon>
    </lineage>
</organism>
<evidence type="ECO:0000313" key="5">
    <source>
        <dbReference type="EMBL" id="CAK7332007.1"/>
    </source>
</evidence>
<dbReference type="FunFam" id="1.25.40.10:FF:000348">
    <property type="entry name" value="Pentatricopeptide repeat-containing protein chloroplastic"/>
    <property type="match status" value="1"/>
</dbReference>
<reference evidence="5 6" key="1">
    <citation type="submission" date="2024-01" db="EMBL/GenBank/DDBJ databases">
        <authorList>
            <person name="Waweru B."/>
        </authorList>
    </citation>
    <scope>NUCLEOTIDE SEQUENCE [LARGE SCALE GENOMIC DNA]</scope>
</reference>
<dbReference type="InterPro" id="IPR046960">
    <property type="entry name" value="PPR_At4g14850-like_plant"/>
</dbReference>
<evidence type="ECO:0000256" key="1">
    <source>
        <dbReference type="ARBA" id="ARBA00006643"/>
    </source>
</evidence>
<dbReference type="Pfam" id="PF12854">
    <property type="entry name" value="PPR_1"/>
    <property type="match status" value="1"/>
</dbReference>
<dbReference type="Proteomes" id="UP001314170">
    <property type="component" value="Unassembled WGS sequence"/>
</dbReference>
<dbReference type="InterPro" id="IPR011990">
    <property type="entry name" value="TPR-like_helical_dom_sf"/>
</dbReference>
<dbReference type="PANTHER" id="PTHR47926:SF510">
    <property type="entry name" value="PENTATRICOPEPTIDE REPEAT-CONTAINING PROTEIN"/>
    <property type="match status" value="1"/>
</dbReference>
<protein>
    <submittedName>
        <fullName evidence="5">Uncharacterized protein</fullName>
    </submittedName>
</protein>
<dbReference type="Pfam" id="PF20431">
    <property type="entry name" value="E_motif"/>
    <property type="match status" value="1"/>
</dbReference>
<feature type="repeat" description="PPR" evidence="3">
    <location>
        <begin position="199"/>
        <end position="229"/>
    </location>
</feature>
<sequence length="687" mass="76483">MTLPALTSTTITTTALPHHPNTKQPPYTTHHQDQTQSLNRDFKRPNLSLKQISNKSSIDPVVSWTSSISRQCRNGQLHQAASQLTQMRLLEISPNHVTFITLLSCCADFPSQGKSFGPLLHAYVRKLGFDTCNLMVGTALVDMYAKCGHVDLASVCFDELKEKNSVSWNTMIDGFMRNGKIREAIKLFDEMPERGVISWTVLIDGFVKKGHFEEALKCFRKMQVSKVEPDRVTIVTVLSACANLGALGLGLWAHRYALKKGFRSDVKISNSLIDMYSRCGSAELARQVFEKMGERTLVSWNSIIGGLAANGFTEEALEHFDLMQKQGLKPNGVSFTGALTACSHAGLVDEGLKYFDIMERVHKISPRIEHYGCIVDLFSRAGRLEDAMDVIENMPMKPNEVVVGSLLAACRIYGDVKLAERLMNHLVDLDPGADSNYVLLSNIYAAVGRWDGACKQRMAMKALGIQKKPGFSSIEIGCDIHEFVAGDKSHNEAEHIYSMLELLCFDLTSCGYVPQAIAKYQEMAEASSNTRRCKEIEEQWSCFFKGRGVANMLMDGFSVCNKILILCEAFKVVIFVHARRNGILVSDSMDKQAFESELAPLDSILGSRIINGSLLCMFYVGFRASAYMKRSWSAKSMVLAESCLWYLMEPDSVLILGSPLLVGNTGYCILIQFNVWSNLDHGYMDSL</sequence>
<dbReference type="Pfam" id="PF01535">
    <property type="entry name" value="PPR"/>
    <property type="match status" value="2"/>
</dbReference>
<comment type="caution">
    <text evidence="5">The sequence shown here is derived from an EMBL/GenBank/DDBJ whole genome shotgun (WGS) entry which is preliminary data.</text>
</comment>
<feature type="region of interest" description="Disordered" evidence="4">
    <location>
        <begin position="1"/>
        <end position="37"/>
    </location>
</feature>
<dbReference type="EMBL" id="CAWUPB010000913">
    <property type="protein sequence ID" value="CAK7332007.1"/>
    <property type="molecule type" value="Genomic_DNA"/>
</dbReference>
<feature type="repeat" description="PPR" evidence="3">
    <location>
        <begin position="296"/>
        <end position="330"/>
    </location>
</feature>
<dbReference type="PANTHER" id="PTHR47926">
    <property type="entry name" value="PENTATRICOPEPTIDE REPEAT-CONTAINING PROTEIN"/>
    <property type="match status" value="1"/>
</dbReference>
<feature type="repeat" description="PPR" evidence="3">
    <location>
        <begin position="164"/>
        <end position="198"/>
    </location>
</feature>
<dbReference type="NCBIfam" id="TIGR00756">
    <property type="entry name" value="PPR"/>
    <property type="match status" value="3"/>
</dbReference>
<evidence type="ECO:0000313" key="6">
    <source>
        <dbReference type="Proteomes" id="UP001314170"/>
    </source>
</evidence>
<dbReference type="FunFam" id="1.25.40.10:FF:000690">
    <property type="entry name" value="Pentatricopeptide repeat-containing protein"/>
    <property type="match status" value="1"/>
</dbReference>
<dbReference type="PROSITE" id="PS51375">
    <property type="entry name" value="PPR"/>
    <property type="match status" value="4"/>
</dbReference>
<keyword evidence="6" id="KW-1185">Reference proteome</keyword>